<feature type="transmembrane region" description="Helical" evidence="2">
    <location>
        <begin position="79"/>
        <end position="98"/>
    </location>
</feature>
<evidence type="ECO:0000313" key="4">
    <source>
        <dbReference type="Proteomes" id="UP000220605"/>
    </source>
</evidence>
<sequence>MINIKRKKKSSANFGNFIQKSICHEHNILSLNISAKCAKDVTITKDSNNNGIISETACSFFNLTLTSTYKSLAKYSKLIRTYHILLFQFAVALANDAVDSKEENSLLPGSLMNKLNQLNEAAQNVSSFVDKISNFCQSTFGETSVVCSNPHYAISLFFFLISTFFSIFFGLLNRVCCHCVKRSLERSKKNKIIQEKQEEEKYEMELLQRQMKLLQMQQQKMYQQQMGPFTPRPLVMQGAAAQNMKKKKNSKNDKLNSTNYVLKVGYNQS</sequence>
<evidence type="ECO:0000313" key="3">
    <source>
        <dbReference type="EMBL" id="VUZ95683.1"/>
    </source>
</evidence>
<feature type="coiled-coil region" evidence="1">
    <location>
        <begin position="190"/>
        <end position="224"/>
    </location>
</feature>
<evidence type="ECO:0000256" key="2">
    <source>
        <dbReference type="SAM" id="Phobius"/>
    </source>
</evidence>
<dbReference type="Proteomes" id="UP000220605">
    <property type="component" value="Chromosome 9"/>
</dbReference>
<keyword evidence="1" id="KW-0175">Coiled coil</keyword>
<keyword evidence="2" id="KW-0812">Transmembrane</keyword>
<organism evidence="3 4">
    <name type="scientific">Plasmodium vivax</name>
    <name type="common">malaria parasite P. vivax</name>
    <dbReference type="NCBI Taxonomy" id="5855"/>
    <lineage>
        <taxon>Eukaryota</taxon>
        <taxon>Sar</taxon>
        <taxon>Alveolata</taxon>
        <taxon>Apicomplexa</taxon>
        <taxon>Aconoidasida</taxon>
        <taxon>Haemosporida</taxon>
        <taxon>Plasmodiidae</taxon>
        <taxon>Plasmodium</taxon>
        <taxon>Plasmodium (Plasmodium)</taxon>
    </lineage>
</organism>
<dbReference type="EMBL" id="LT635620">
    <property type="protein sequence ID" value="VUZ95683.1"/>
    <property type="molecule type" value="Genomic_DNA"/>
</dbReference>
<dbReference type="AlphaFoldDB" id="A0A564ZW69"/>
<keyword evidence="2" id="KW-0472">Membrane</keyword>
<reference evidence="4" key="1">
    <citation type="submission" date="2016-07" db="EMBL/GenBank/DDBJ databases">
        <authorList>
            <consortium name="Pathogen Informatics"/>
        </authorList>
    </citation>
    <scope>NUCLEOTIDE SEQUENCE [LARGE SCALE GENOMIC DNA]</scope>
</reference>
<evidence type="ECO:0000256" key="1">
    <source>
        <dbReference type="SAM" id="Coils"/>
    </source>
</evidence>
<gene>
    <name evidence="3" type="ORF">PVP01_0902900</name>
</gene>
<protein>
    <submittedName>
        <fullName evidence="3">Uncharacterized protein</fullName>
    </submittedName>
</protein>
<dbReference type="VEuPathDB" id="PlasmoDB:PVP01_0902900"/>
<feature type="transmembrane region" description="Helical" evidence="2">
    <location>
        <begin position="152"/>
        <end position="172"/>
    </location>
</feature>
<proteinExistence type="predicted"/>
<name>A0A564ZW69_PLAVI</name>
<keyword evidence="2" id="KW-1133">Transmembrane helix</keyword>
<accession>A0A564ZW69</accession>